<proteinExistence type="inferred from homology"/>
<dbReference type="PANTHER" id="PTHR33732:SF9">
    <property type="entry name" value="REF_SRPP-LIKE PROTEIN OS05G0151300_LOC_OS05G05940"/>
    <property type="match status" value="1"/>
</dbReference>
<reference evidence="2 3" key="1">
    <citation type="journal article" date="2023" name="G3 (Bethesda)">
        <title>A chromosome-length genome assembly and annotation of blackberry (Rubus argutus, cv. 'Hillquist').</title>
        <authorList>
            <person name="Bruna T."/>
            <person name="Aryal R."/>
            <person name="Dudchenko O."/>
            <person name="Sargent D.J."/>
            <person name="Mead D."/>
            <person name="Buti M."/>
            <person name="Cavallini A."/>
            <person name="Hytonen T."/>
            <person name="Andres J."/>
            <person name="Pham M."/>
            <person name="Weisz D."/>
            <person name="Mascagni F."/>
            <person name="Usai G."/>
            <person name="Natali L."/>
            <person name="Bassil N."/>
            <person name="Fernandez G.E."/>
            <person name="Lomsadze A."/>
            <person name="Armour M."/>
            <person name="Olukolu B."/>
            <person name="Poorten T."/>
            <person name="Britton C."/>
            <person name="Davik J."/>
            <person name="Ashrafi H."/>
            <person name="Aiden E.L."/>
            <person name="Borodovsky M."/>
            <person name="Worthington M."/>
        </authorList>
    </citation>
    <scope>NUCLEOTIDE SEQUENCE [LARGE SCALE GENOMIC DNA]</scope>
    <source>
        <strain evidence="2">PI 553951</strain>
    </source>
</reference>
<name>A0AAW1YMN9_RUBAR</name>
<dbReference type="Proteomes" id="UP001457282">
    <property type="component" value="Unassembled WGS sequence"/>
</dbReference>
<protein>
    <recommendedName>
        <fullName evidence="4">Rubber elongation factor</fullName>
    </recommendedName>
</protein>
<evidence type="ECO:0000256" key="1">
    <source>
        <dbReference type="ARBA" id="ARBA00009737"/>
    </source>
</evidence>
<dbReference type="Pfam" id="PF05755">
    <property type="entry name" value="REF"/>
    <property type="match status" value="1"/>
</dbReference>
<comment type="similarity">
    <text evidence="1">Belongs to the REF/SRPP family.</text>
</comment>
<comment type="caution">
    <text evidence="2">The sequence shown here is derived from an EMBL/GenBank/DDBJ whole genome shotgun (WGS) entry which is preliminary data.</text>
</comment>
<evidence type="ECO:0008006" key="4">
    <source>
        <dbReference type="Google" id="ProtNLM"/>
    </source>
</evidence>
<dbReference type="EMBL" id="JBEDUW010000001">
    <property type="protein sequence ID" value="KAK9949947.1"/>
    <property type="molecule type" value="Genomic_DNA"/>
</dbReference>
<dbReference type="InterPro" id="IPR008802">
    <property type="entry name" value="REF"/>
</dbReference>
<keyword evidence="3" id="KW-1185">Reference proteome</keyword>
<sequence length="218" mass="23918">MAQEDFTAQQKQQMAEEVEEQQRLKYLQFVQVAAFHAAVCFSNAYGYAKENSGPLKTRVESAEGAVKTVVGPVYDKYRALPADLLAFVDGKVDESVTKLASSQAMSAAKKAPEAALAVASDFQQRSTSMAKSVYTKYEPKAEQCAVCAWRKLNELPVVPKVAEIVVPTAAYCSEKYNHTVRCTAEKGYKVATYLPLFPTEKIAKAFRGNVPESEVAVQ</sequence>
<dbReference type="AlphaFoldDB" id="A0AAW1YMN9"/>
<organism evidence="2 3">
    <name type="scientific">Rubus argutus</name>
    <name type="common">Southern blackberry</name>
    <dbReference type="NCBI Taxonomy" id="59490"/>
    <lineage>
        <taxon>Eukaryota</taxon>
        <taxon>Viridiplantae</taxon>
        <taxon>Streptophyta</taxon>
        <taxon>Embryophyta</taxon>
        <taxon>Tracheophyta</taxon>
        <taxon>Spermatophyta</taxon>
        <taxon>Magnoliopsida</taxon>
        <taxon>eudicotyledons</taxon>
        <taxon>Gunneridae</taxon>
        <taxon>Pentapetalae</taxon>
        <taxon>rosids</taxon>
        <taxon>fabids</taxon>
        <taxon>Rosales</taxon>
        <taxon>Rosaceae</taxon>
        <taxon>Rosoideae</taxon>
        <taxon>Rosoideae incertae sedis</taxon>
        <taxon>Rubus</taxon>
    </lineage>
</organism>
<evidence type="ECO:0000313" key="3">
    <source>
        <dbReference type="Proteomes" id="UP001457282"/>
    </source>
</evidence>
<dbReference type="PANTHER" id="PTHR33732">
    <property type="entry name" value="REF/SRPP-LIKE PROTEIN OS05G0151300/LOC_OS05G05940"/>
    <property type="match status" value="1"/>
</dbReference>
<gene>
    <name evidence="2" type="ORF">M0R45_005455</name>
</gene>
<evidence type="ECO:0000313" key="2">
    <source>
        <dbReference type="EMBL" id="KAK9949947.1"/>
    </source>
</evidence>
<accession>A0AAW1YMN9</accession>